<dbReference type="Proteomes" id="UP000007347">
    <property type="component" value="Chromosome"/>
</dbReference>
<dbReference type="EMBL" id="FO203503">
    <property type="protein sequence ID" value="CCK78584.1"/>
    <property type="molecule type" value="Genomic_DNA"/>
</dbReference>
<dbReference type="KEGG" id="dto:TOL2_C04140"/>
<name>K0N397_DESTT</name>
<dbReference type="STRING" id="651182.TOL2_C04140"/>
<protein>
    <submittedName>
        <fullName evidence="1">Conserved uncharacterized protein</fullName>
    </submittedName>
</protein>
<proteinExistence type="predicted"/>
<accession>K0N397</accession>
<dbReference type="HOGENOM" id="CLU_868317_0_0_7"/>
<sequence length="322" mass="37420">MEWHVNDMSIDGQFKSHVDFKDILEPLLKLRFSEPYLYNHFYCSQGISQCIASGAKKVQEVILETKDTNYRRMALSWLTNGPFWNETRLGYENDLFTFQNEDVTDQGLGECTRRMMGGVFSNVFSFIGSRFEFDTSPLTVINGIEDEFWGKYEVKNFWELKQLTEEIQKLKPIKEYNNWSDVKEEIKGRFPSLHFSDNAMAPIGTTPFSKYIAERIFILLDVLNSIVNSTGENGELNQEGAELLANHFVGEKAWFTDESSKNKRNFKESLTFKDPSSLDKTIFCPWHGKIKVNQIRIHFQWPRPANQTNIKVVYVGPKLTKE</sequence>
<evidence type="ECO:0000313" key="2">
    <source>
        <dbReference type="Proteomes" id="UP000007347"/>
    </source>
</evidence>
<gene>
    <name evidence="1" type="ordered locus">TOL2_C04140</name>
</gene>
<organism evidence="1 2">
    <name type="scientific">Desulfobacula toluolica (strain DSM 7467 / Tol2)</name>
    <dbReference type="NCBI Taxonomy" id="651182"/>
    <lineage>
        <taxon>Bacteria</taxon>
        <taxon>Pseudomonadati</taxon>
        <taxon>Thermodesulfobacteriota</taxon>
        <taxon>Desulfobacteria</taxon>
        <taxon>Desulfobacterales</taxon>
        <taxon>Desulfobacteraceae</taxon>
        <taxon>Desulfobacula</taxon>
    </lineage>
</organism>
<keyword evidence="2" id="KW-1185">Reference proteome</keyword>
<dbReference type="RefSeq" id="WP_014955941.1">
    <property type="nucleotide sequence ID" value="NC_018645.1"/>
</dbReference>
<evidence type="ECO:0000313" key="1">
    <source>
        <dbReference type="EMBL" id="CCK78584.1"/>
    </source>
</evidence>
<dbReference type="AlphaFoldDB" id="K0N397"/>
<dbReference type="OrthoDB" id="3078289at2"/>
<reference evidence="1 2" key="1">
    <citation type="journal article" date="2013" name="Environ. Microbiol.">
        <title>Complete genome, catabolic sub-proteomes and key-metabolites of Desulfobacula toluolica Tol2, a marine, aromatic compound-degrading, sulfate-reducing bacterium.</title>
        <authorList>
            <person name="Wohlbrand L."/>
            <person name="Jacob J.H."/>
            <person name="Kube M."/>
            <person name="Mussmann M."/>
            <person name="Jarling R."/>
            <person name="Beck A."/>
            <person name="Amann R."/>
            <person name="Wilkes H."/>
            <person name="Reinhardt R."/>
            <person name="Rabus R."/>
        </authorList>
    </citation>
    <scope>NUCLEOTIDE SEQUENCE [LARGE SCALE GENOMIC DNA]</scope>
    <source>
        <strain evidence="2">DSM 7467 / Tol2</strain>
    </source>
</reference>